<name>A0AAD5B5Y6_SILAS</name>
<accession>A0AAD5B5Y6</accession>
<dbReference type="EMBL" id="MU543460">
    <property type="protein sequence ID" value="KAI5628686.1"/>
    <property type="molecule type" value="Genomic_DNA"/>
</dbReference>
<gene>
    <name evidence="2" type="ORF">C0J50_12771</name>
</gene>
<evidence type="ECO:0000313" key="3">
    <source>
        <dbReference type="Proteomes" id="UP001205998"/>
    </source>
</evidence>
<reference evidence="2" key="1">
    <citation type="submission" date="2018-07" db="EMBL/GenBank/DDBJ databases">
        <title>Comparative genomics of catfishes provides insights into carnivory and benthic adaptation.</title>
        <authorList>
            <person name="Zhang Y."/>
            <person name="Wang D."/>
            <person name="Peng Z."/>
            <person name="Zheng S."/>
            <person name="Shao F."/>
            <person name="Tao W."/>
        </authorList>
    </citation>
    <scope>NUCLEOTIDE SEQUENCE</scope>
    <source>
        <strain evidence="2">Chongqing</strain>
    </source>
</reference>
<dbReference type="Proteomes" id="UP001205998">
    <property type="component" value="Unassembled WGS sequence"/>
</dbReference>
<feature type="compositionally biased region" description="Acidic residues" evidence="1">
    <location>
        <begin position="17"/>
        <end position="42"/>
    </location>
</feature>
<evidence type="ECO:0000313" key="2">
    <source>
        <dbReference type="EMBL" id="KAI5628686.1"/>
    </source>
</evidence>
<feature type="non-terminal residue" evidence="2">
    <location>
        <position position="1"/>
    </location>
</feature>
<organism evidence="2 3">
    <name type="scientific">Silurus asotus</name>
    <name type="common">Amur catfish</name>
    <name type="synonym">Parasilurus asotus</name>
    <dbReference type="NCBI Taxonomy" id="30991"/>
    <lineage>
        <taxon>Eukaryota</taxon>
        <taxon>Metazoa</taxon>
        <taxon>Chordata</taxon>
        <taxon>Craniata</taxon>
        <taxon>Vertebrata</taxon>
        <taxon>Euteleostomi</taxon>
        <taxon>Actinopterygii</taxon>
        <taxon>Neopterygii</taxon>
        <taxon>Teleostei</taxon>
        <taxon>Ostariophysi</taxon>
        <taxon>Siluriformes</taxon>
        <taxon>Siluridae</taxon>
        <taxon>Silurus</taxon>
    </lineage>
</organism>
<proteinExistence type="predicted"/>
<dbReference type="AlphaFoldDB" id="A0AAD5B5Y6"/>
<feature type="region of interest" description="Disordered" evidence="1">
    <location>
        <begin position="1"/>
        <end position="42"/>
    </location>
</feature>
<comment type="caution">
    <text evidence="2">The sequence shown here is derived from an EMBL/GenBank/DDBJ whole genome shotgun (WGS) entry which is preliminary data.</text>
</comment>
<keyword evidence="3" id="KW-1185">Reference proteome</keyword>
<protein>
    <submittedName>
        <fullName evidence="2">Protein BCCIP-like</fullName>
    </submittedName>
</protein>
<sequence length="67" mass="7138">MASSAKRRAIGSGGNPEDSDSSDEGLEDSGQESENSEEEINEEVVVDFEAHTISDNDVGGIKKLLQQ</sequence>
<evidence type="ECO:0000256" key="1">
    <source>
        <dbReference type="SAM" id="MobiDB-lite"/>
    </source>
</evidence>